<dbReference type="Proteomes" id="UP001596292">
    <property type="component" value="Unassembled WGS sequence"/>
</dbReference>
<proteinExistence type="predicted"/>
<evidence type="ECO:0000313" key="3">
    <source>
        <dbReference type="Proteomes" id="UP001596292"/>
    </source>
</evidence>
<comment type="caution">
    <text evidence="2">The sequence shown here is derived from an EMBL/GenBank/DDBJ whole genome shotgun (WGS) entry which is preliminary data.</text>
</comment>
<gene>
    <name evidence="2" type="ORF">ACFQE0_13715</name>
</gene>
<evidence type="ECO:0000313" key="2">
    <source>
        <dbReference type="EMBL" id="MFC6790566.1"/>
    </source>
</evidence>
<keyword evidence="3" id="KW-1185">Reference proteome</keyword>
<protein>
    <submittedName>
        <fullName evidence="2">Phage antirepressor N-terminal domain-containing protein</fullName>
    </submittedName>
</protein>
<dbReference type="PRINTS" id="PR01994">
    <property type="entry name" value="ANTIREPRESSR"/>
</dbReference>
<name>A0ABW2BKG6_9HYPH</name>
<sequence>MGTISTVDFKDDTLFAVERDDGRFLAVTPVCRSLGLDAQKQRNRIEADPILAEGVCQVAYPSAGGVQDMFCLRLDLVNGWLFSINDKMVKEEARERVLAYKRECYAVLFRHFYGRPLDERANGLSEKAADVTAEEPLSSRRKLVTEARQTFGNQAGREMWFKMNLPTVPAMYADPRQGEFFTYTAIRRDPEPGSDD</sequence>
<dbReference type="EMBL" id="JBHSWN010000001">
    <property type="protein sequence ID" value="MFC6790566.1"/>
    <property type="molecule type" value="Genomic_DNA"/>
</dbReference>
<reference evidence="3" key="1">
    <citation type="journal article" date="2019" name="Int. J. Syst. Evol. Microbiol.">
        <title>The Global Catalogue of Microorganisms (GCM) 10K type strain sequencing project: providing services to taxonomists for standard genome sequencing and annotation.</title>
        <authorList>
            <consortium name="The Broad Institute Genomics Platform"/>
            <consortium name="The Broad Institute Genome Sequencing Center for Infectious Disease"/>
            <person name="Wu L."/>
            <person name="Ma J."/>
        </authorList>
    </citation>
    <scope>NUCLEOTIDE SEQUENCE [LARGE SCALE GENOMIC DNA]</scope>
    <source>
        <strain evidence="3">CCUG 48316</strain>
    </source>
</reference>
<accession>A0ABW2BKG6</accession>
<organism evidence="2 3">
    <name type="scientific">Methylobacterium komagatae</name>
    <dbReference type="NCBI Taxonomy" id="374425"/>
    <lineage>
        <taxon>Bacteria</taxon>
        <taxon>Pseudomonadati</taxon>
        <taxon>Pseudomonadota</taxon>
        <taxon>Alphaproteobacteria</taxon>
        <taxon>Hyphomicrobiales</taxon>
        <taxon>Methylobacteriaceae</taxon>
        <taxon>Methylobacterium</taxon>
    </lineage>
</organism>
<dbReference type="RefSeq" id="WP_378970489.1">
    <property type="nucleotide sequence ID" value="NZ_JBHSWN010000001.1"/>
</dbReference>
<feature type="domain" description="Antirepressor protein ant N-terminal" evidence="1">
    <location>
        <begin position="6"/>
        <end position="113"/>
    </location>
</feature>
<dbReference type="Pfam" id="PF10547">
    <property type="entry name" value="P22_AR_N"/>
    <property type="match status" value="1"/>
</dbReference>
<evidence type="ECO:0000259" key="1">
    <source>
        <dbReference type="Pfam" id="PF10547"/>
    </source>
</evidence>
<dbReference type="InterPro" id="IPR018875">
    <property type="entry name" value="Antirepressor_Ant_N"/>
</dbReference>